<feature type="compositionally biased region" description="Basic and acidic residues" evidence="1">
    <location>
        <begin position="12"/>
        <end position="26"/>
    </location>
</feature>
<dbReference type="AlphaFoldDB" id="A0A6J4UD09"/>
<feature type="region of interest" description="Disordered" evidence="1">
    <location>
        <begin position="1"/>
        <end position="45"/>
    </location>
</feature>
<evidence type="ECO:0000256" key="1">
    <source>
        <dbReference type="SAM" id="MobiDB-lite"/>
    </source>
</evidence>
<dbReference type="EMBL" id="CADCWG010000086">
    <property type="protein sequence ID" value="CAA9546819.1"/>
    <property type="molecule type" value="Genomic_DNA"/>
</dbReference>
<name>A0A6J4UD09_9BACT</name>
<organism evidence="2">
    <name type="scientific">uncultured Thermomicrobiales bacterium</name>
    <dbReference type="NCBI Taxonomy" id="1645740"/>
    <lineage>
        <taxon>Bacteria</taxon>
        <taxon>Pseudomonadati</taxon>
        <taxon>Thermomicrobiota</taxon>
        <taxon>Thermomicrobia</taxon>
        <taxon>Thermomicrobiales</taxon>
        <taxon>environmental samples</taxon>
    </lineage>
</organism>
<proteinExistence type="predicted"/>
<gene>
    <name evidence="2" type="ORF">AVDCRST_MAG49-1443</name>
</gene>
<accession>A0A6J4UD09</accession>
<reference evidence="2" key="1">
    <citation type="submission" date="2020-02" db="EMBL/GenBank/DDBJ databases">
        <authorList>
            <person name="Meier V. D."/>
        </authorList>
    </citation>
    <scope>NUCLEOTIDE SEQUENCE</scope>
    <source>
        <strain evidence="2">AVDCRST_MAG49</strain>
    </source>
</reference>
<sequence length="45" mass="4756">MVVSDAPGPPVRHGEHAEVRGSRIDQAEGSIPPASRPPEDDPNPM</sequence>
<protein>
    <submittedName>
        <fullName evidence="2">Uncharacterized protein</fullName>
    </submittedName>
</protein>
<evidence type="ECO:0000313" key="2">
    <source>
        <dbReference type="EMBL" id="CAA9546819.1"/>
    </source>
</evidence>